<dbReference type="Proteomes" id="UP000225706">
    <property type="component" value="Unassembled WGS sequence"/>
</dbReference>
<dbReference type="InterPro" id="IPR043502">
    <property type="entry name" value="DNA/RNA_pol_sf"/>
</dbReference>
<dbReference type="GO" id="GO:0015074">
    <property type="term" value="P:DNA integration"/>
    <property type="evidence" value="ECO:0007669"/>
    <property type="project" value="InterPro"/>
</dbReference>
<dbReference type="InterPro" id="IPR036397">
    <property type="entry name" value="RNaseH_sf"/>
</dbReference>
<dbReference type="InterPro" id="IPR013762">
    <property type="entry name" value="Integrase-like_cat_sf"/>
</dbReference>
<organism evidence="4 5">
    <name type="scientific">Stylophora pistillata</name>
    <name type="common">Smooth cauliflower coral</name>
    <dbReference type="NCBI Taxonomy" id="50429"/>
    <lineage>
        <taxon>Eukaryota</taxon>
        <taxon>Metazoa</taxon>
        <taxon>Cnidaria</taxon>
        <taxon>Anthozoa</taxon>
        <taxon>Hexacorallia</taxon>
        <taxon>Scleractinia</taxon>
        <taxon>Astrocoeniina</taxon>
        <taxon>Pocilloporidae</taxon>
        <taxon>Stylophora</taxon>
    </lineage>
</organism>
<feature type="domain" description="Reverse transcriptase" evidence="3">
    <location>
        <begin position="1"/>
        <end position="155"/>
    </location>
</feature>
<feature type="region of interest" description="Disordered" evidence="2">
    <location>
        <begin position="764"/>
        <end position="784"/>
    </location>
</feature>
<dbReference type="Pfam" id="PF00078">
    <property type="entry name" value="RVT_1"/>
    <property type="match status" value="1"/>
</dbReference>
<evidence type="ECO:0000256" key="1">
    <source>
        <dbReference type="ARBA" id="ARBA00023172"/>
    </source>
</evidence>
<sequence>MTLNLKGSNTFASYHHFKMDTFQTAIKLIRPGCLMASVDLKDAYYSISIATEDRKYLMFTWQGSYYQFTCLPNGLSCAPRIFTKILKPIYGHLRTLGHTCMGHIDDSLLIAQSYSECAANINDTVDLFTKLGFKAHPEKSILTPTHEIEFVGFIINSLSMSVRLSAVKAAKVHEACKNILNRKHITVRGVAQVIGLLVSSPPAVHYGELYFRKLEVNKTNALRKNRGHFDAEMTLSEESKSELLWWRSNVNHAQRSLVLRKPHLFLTMDATLLGWGAVSNGKETGGQWSSEEQSFHINYLEMKAILLGLQSLCRDAHDTHICIESDNTTAVSYLNAMGGVKSEHCHNMAIQIWELCVSKNIWISARHIPGSQNTQVDTASRLFKDSVEWSLSTEVFQSILTHWEPFHIDMFASRLDYKVKERMYEAKLQKSSCVPGQILSSSSTNLISRPGSNCCEWKVNPYDPPLNKVLDFLTSLYDKGRTYDAINTAKSAVSAITEPKNGLTLGNQPLISRFMKGIFRNRSPCPCYESTCDVQVVLSYLSSFASPSQLDLRNLTHKLAVLIALVSAQRTQSIHLLDLQFMKPSNDTVKFVIPTHIKRSRPGYKTPTIILKAYPTDPGLCVINHLNEYLKKTRSLRGEENKLFVSYVQPHRGISKDTIARWIPTVMLKAGLDITKFKPHSTRLAATSKATQACVPIQDILKQAVLFHHHCIRDPIRLLAHGYISANFVFHQFELAGNYSTNKPEVFEVSAVTEPNLPRNRLRVSTGREDDKNSAENTGLTQVPAPSDFGAFLEGIQNTLPDLSQATKNQMAAFQSLHNDILIGTGQYDDNQEESTENPNTVDTACVVSALFNTSTSGDGTIPHDQESSDTEPTVDLLDSLTQAFISSEKKSPAIATKIADLVDNIIKIIKFKFIPRSFYKNIQLCLARNIKSKIK</sequence>
<dbReference type="PROSITE" id="PS50878">
    <property type="entry name" value="RT_POL"/>
    <property type="match status" value="1"/>
</dbReference>
<dbReference type="PANTHER" id="PTHR33050">
    <property type="entry name" value="REVERSE TRANSCRIPTASE DOMAIN-CONTAINING PROTEIN"/>
    <property type="match status" value="1"/>
</dbReference>
<evidence type="ECO:0000313" key="4">
    <source>
        <dbReference type="EMBL" id="PFX15698.1"/>
    </source>
</evidence>
<accession>A0A2B4RH38</accession>
<dbReference type="PANTHER" id="PTHR33050:SF7">
    <property type="entry name" value="RIBONUCLEASE H"/>
    <property type="match status" value="1"/>
</dbReference>
<protein>
    <submittedName>
        <fullName evidence="4">Gag-Pro-Pol polyprotein</fullName>
    </submittedName>
</protein>
<keyword evidence="5" id="KW-1185">Reference proteome</keyword>
<comment type="caution">
    <text evidence="4">The sequence shown here is derived from an EMBL/GenBank/DDBJ whole genome shotgun (WGS) entry which is preliminary data.</text>
</comment>
<dbReference type="GO" id="GO:0003677">
    <property type="term" value="F:DNA binding"/>
    <property type="evidence" value="ECO:0007669"/>
    <property type="project" value="InterPro"/>
</dbReference>
<dbReference type="GO" id="GO:0006310">
    <property type="term" value="P:DNA recombination"/>
    <property type="evidence" value="ECO:0007669"/>
    <property type="project" value="UniProtKB-KW"/>
</dbReference>
<dbReference type="InterPro" id="IPR011010">
    <property type="entry name" value="DNA_brk_join_enz"/>
</dbReference>
<dbReference type="InterPro" id="IPR000477">
    <property type="entry name" value="RT_dom"/>
</dbReference>
<evidence type="ECO:0000259" key="3">
    <source>
        <dbReference type="PROSITE" id="PS50878"/>
    </source>
</evidence>
<dbReference type="SUPFAM" id="SSF56349">
    <property type="entry name" value="DNA breaking-rejoining enzymes"/>
    <property type="match status" value="1"/>
</dbReference>
<keyword evidence="1" id="KW-0233">DNA recombination</keyword>
<dbReference type="InterPro" id="IPR052055">
    <property type="entry name" value="Hepadnavirus_pol/RT"/>
</dbReference>
<name>A0A2B4RH38_STYPI</name>
<dbReference type="InterPro" id="IPR043128">
    <property type="entry name" value="Rev_trsase/Diguanyl_cyclase"/>
</dbReference>
<evidence type="ECO:0000256" key="2">
    <source>
        <dbReference type="SAM" id="MobiDB-lite"/>
    </source>
</evidence>
<dbReference type="CDD" id="cd03714">
    <property type="entry name" value="RT_DIRS1"/>
    <property type="match status" value="1"/>
</dbReference>
<dbReference type="Gene3D" id="3.30.70.270">
    <property type="match status" value="1"/>
</dbReference>
<dbReference type="AlphaFoldDB" id="A0A2B4RH38"/>
<gene>
    <name evidence="4" type="ORF">AWC38_SpisGene20069</name>
</gene>
<dbReference type="Gene3D" id="3.10.10.10">
    <property type="entry name" value="HIV Type 1 Reverse Transcriptase, subunit A, domain 1"/>
    <property type="match status" value="1"/>
</dbReference>
<proteinExistence type="predicted"/>
<evidence type="ECO:0000313" key="5">
    <source>
        <dbReference type="Proteomes" id="UP000225706"/>
    </source>
</evidence>
<dbReference type="CDD" id="cd09275">
    <property type="entry name" value="RNase_HI_RT_DIRS1"/>
    <property type="match status" value="1"/>
</dbReference>
<reference evidence="5" key="1">
    <citation type="journal article" date="2017" name="bioRxiv">
        <title>Comparative analysis of the genomes of Stylophora pistillata and Acropora digitifera provides evidence for extensive differences between species of corals.</title>
        <authorList>
            <person name="Voolstra C.R."/>
            <person name="Li Y."/>
            <person name="Liew Y.J."/>
            <person name="Baumgarten S."/>
            <person name="Zoccola D."/>
            <person name="Flot J.-F."/>
            <person name="Tambutte S."/>
            <person name="Allemand D."/>
            <person name="Aranda M."/>
        </authorList>
    </citation>
    <scope>NUCLEOTIDE SEQUENCE [LARGE SCALE GENOMIC DNA]</scope>
</reference>
<dbReference type="Gene3D" id="1.10.443.10">
    <property type="entry name" value="Intergrase catalytic core"/>
    <property type="match status" value="1"/>
</dbReference>
<dbReference type="OrthoDB" id="5963861at2759"/>
<dbReference type="Gene3D" id="3.30.420.10">
    <property type="entry name" value="Ribonuclease H-like superfamily/Ribonuclease H"/>
    <property type="match status" value="1"/>
</dbReference>
<dbReference type="SUPFAM" id="SSF56672">
    <property type="entry name" value="DNA/RNA polymerases"/>
    <property type="match status" value="1"/>
</dbReference>
<dbReference type="EMBL" id="LSMT01000620">
    <property type="protein sequence ID" value="PFX15698.1"/>
    <property type="molecule type" value="Genomic_DNA"/>
</dbReference>